<gene>
    <name evidence="1" type="ORF">Golax_015272</name>
</gene>
<protein>
    <submittedName>
        <fullName evidence="1">Uncharacterized protein</fullName>
    </submittedName>
</protein>
<evidence type="ECO:0000313" key="2">
    <source>
        <dbReference type="Proteomes" id="UP000593574"/>
    </source>
</evidence>
<comment type="caution">
    <text evidence="1">The sequence shown here is derived from an EMBL/GenBank/DDBJ whole genome shotgun (WGS) entry which is preliminary data.</text>
</comment>
<proteinExistence type="predicted"/>
<reference evidence="1 2" key="1">
    <citation type="journal article" date="2019" name="Genome Biol. Evol.">
        <title>Insights into the evolution of the New World diploid cottons (Gossypium, subgenus Houzingenia) based on genome sequencing.</title>
        <authorList>
            <person name="Grover C.E."/>
            <person name="Arick M.A. 2nd"/>
            <person name="Thrash A."/>
            <person name="Conover J.L."/>
            <person name="Sanders W.S."/>
            <person name="Peterson D.G."/>
            <person name="Frelichowski J.E."/>
            <person name="Scheffler J.A."/>
            <person name="Scheffler B.E."/>
            <person name="Wendel J.F."/>
        </authorList>
    </citation>
    <scope>NUCLEOTIDE SEQUENCE [LARGE SCALE GENOMIC DNA]</scope>
    <source>
        <strain evidence="1">4</strain>
        <tissue evidence="1">Leaf</tissue>
    </source>
</reference>
<dbReference type="Proteomes" id="UP000593574">
    <property type="component" value="Unassembled WGS sequence"/>
</dbReference>
<evidence type="ECO:0000313" key="1">
    <source>
        <dbReference type="EMBL" id="MBA0716444.1"/>
    </source>
</evidence>
<organism evidence="1 2">
    <name type="scientific">Gossypium laxum</name>
    <dbReference type="NCBI Taxonomy" id="34288"/>
    <lineage>
        <taxon>Eukaryota</taxon>
        <taxon>Viridiplantae</taxon>
        <taxon>Streptophyta</taxon>
        <taxon>Embryophyta</taxon>
        <taxon>Tracheophyta</taxon>
        <taxon>Spermatophyta</taxon>
        <taxon>Magnoliopsida</taxon>
        <taxon>eudicotyledons</taxon>
        <taxon>Gunneridae</taxon>
        <taxon>Pentapetalae</taxon>
        <taxon>rosids</taxon>
        <taxon>malvids</taxon>
        <taxon>Malvales</taxon>
        <taxon>Malvaceae</taxon>
        <taxon>Malvoideae</taxon>
        <taxon>Gossypium</taxon>
    </lineage>
</organism>
<dbReference type="AlphaFoldDB" id="A0A7J8ZYP7"/>
<name>A0A7J8ZYP7_9ROSI</name>
<accession>A0A7J8ZYP7</accession>
<keyword evidence="2" id="KW-1185">Reference proteome</keyword>
<dbReference type="EMBL" id="JABEZV010000007">
    <property type="protein sequence ID" value="MBA0716444.1"/>
    <property type="molecule type" value="Genomic_DNA"/>
</dbReference>
<sequence length="28" mass="3374">MMQFQIYLTGLTKGSYPSRQFFLKFLDL</sequence>